<dbReference type="Proteomes" id="UP000830326">
    <property type="component" value="Chromosome"/>
</dbReference>
<evidence type="ECO:0000313" key="2">
    <source>
        <dbReference type="EMBL" id="UOR13747.1"/>
    </source>
</evidence>
<feature type="region of interest" description="Disordered" evidence="1">
    <location>
        <begin position="77"/>
        <end position="99"/>
    </location>
</feature>
<proteinExistence type="predicted"/>
<protein>
    <submittedName>
        <fullName evidence="2">Uncharacterized protein</fullName>
    </submittedName>
</protein>
<organism evidence="2 3">
    <name type="scientific">Halobacillus amylolyticus</name>
    <dbReference type="NCBI Taxonomy" id="2932259"/>
    <lineage>
        <taxon>Bacteria</taxon>
        <taxon>Bacillati</taxon>
        <taxon>Bacillota</taxon>
        <taxon>Bacilli</taxon>
        <taxon>Bacillales</taxon>
        <taxon>Bacillaceae</taxon>
        <taxon>Halobacillus</taxon>
    </lineage>
</organism>
<accession>A0ABY4HFS7</accession>
<dbReference type="EMBL" id="CP095075">
    <property type="protein sequence ID" value="UOR13747.1"/>
    <property type="molecule type" value="Genomic_DNA"/>
</dbReference>
<name>A0ABY4HFS7_9BACI</name>
<dbReference type="RefSeq" id="WP_245035552.1">
    <property type="nucleotide sequence ID" value="NZ_CP095075.1"/>
</dbReference>
<reference evidence="2" key="1">
    <citation type="submission" date="2022-04" db="EMBL/GenBank/DDBJ databases">
        <title>Halobacillus sp. isolated from saltern.</title>
        <authorList>
            <person name="Won M."/>
            <person name="Lee C.-M."/>
            <person name="Woen H.-Y."/>
            <person name="Kwon S.-W."/>
        </authorList>
    </citation>
    <scope>NUCLEOTIDE SEQUENCE</scope>
    <source>
        <strain evidence="2">SSHM10-5</strain>
    </source>
</reference>
<keyword evidence="3" id="KW-1185">Reference proteome</keyword>
<evidence type="ECO:0000256" key="1">
    <source>
        <dbReference type="SAM" id="MobiDB-lite"/>
    </source>
</evidence>
<sequence length="99" mass="11256">MGRSNDNMYPFETKGEVLPYRNSNDSSIMSSGNSDVDVSVLVDTTPMAYAMLCSLLASDQMTEKEFRSAVRKLEDFSKSKCKSKNDVSDRLSDERRRRK</sequence>
<gene>
    <name evidence="2" type="ORF">MUO15_10050</name>
</gene>
<evidence type="ECO:0000313" key="3">
    <source>
        <dbReference type="Proteomes" id="UP000830326"/>
    </source>
</evidence>